<evidence type="ECO:0000313" key="3">
    <source>
        <dbReference type="Proteomes" id="UP000599024"/>
    </source>
</evidence>
<keyword evidence="1" id="KW-0812">Transmembrane</keyword>
<dbReference type="InterPro" id="IPR005230">
    <property type="entry name" value="TraB_bac"/>
</dbReference>
<dbReference type="PANTHER" id="PTHR21530">
    <property type="entry name" value="PHEROMONE SHUTDOWN PROTEIN"/>
    <property type="match status" value="1"/>
</dbReference>
<evidence type="ECO:0000256" key="1">
    <source>
        <dbReference type="SAM" id="Phobius"/>
    </source>
</evidence>
<keyword evidence="1" id="KW-0472">Membrane</keyword>
<feature type="transmembrane region" description="Helical" evidence="1">
    <location>
        <begin position="371"/>
        <end position="394"/>
    </location>
</feature>
<feature type="transmembrane region" description="Helical" evidence="1">
    <location>
        <begin position="288"/>
        <end position="307"/>
    </location>
</feature>
<sequence length="399" mass="43662">MNQEQPFPSRDYGPDVHIIQHGEKTILLAGTAHISRESADLVRELIENEHPDLVCIELDSKRYEALSRKKRWQALDLKQIIRNKQLSALLVNLFMSSYQKKLGAQLGVNPGTELLTAGQTAEKLDIPICLCDRDVRITLRRAWKSTSFFKKGTLFATLLSSLFDRTEVSEEKLNELKQKDMLAELVGEMGEVLPDVKKVLIDERDIFMAEQIKKATGKRIVAVVGAGHAAGIQQVFSQDNQHQLAAISQIPPVGIGWKITGWAIPTLIIGSIITIGIKQGATDAASNIAYWTLANGIPTAIGALIALAHPLTILTAFAAAPLTSLTPVIGAGYVAAFIQVMNSPPVVREFETVTEDMGTIKGWWNNKLLKVFLVFILTGLGSTIGTYVGGYEIIKNLIG</sequence>
<keyword evidence="1" id="KW-1133">Transmembrane helix</keyword>
<dbReference type="Proteomes" id="UP000599024">
    <property type="component" value="Unassembled WGS sequence"/>
</dbReference>
<dbReference type="InterPro" id="IPR002816">
    <property type="entry name" value="TraB/PrgY/GumN_fam"/>
</dbReference>
<name>A0A8J6N8B4_9BACT</name>
<protein>
    <submittedName>
        <fullName evidence="2">TraB/GumN family protein</fullName>
    </submittedName>
</protein>
<feature type="transmembrane region" description="Helical" evidence="1">
    <location>
        <begin position="255"/>
        <end position="276"/>
    </location>
</feature>
<evidence type="ECO:0000313" key="2">
    <source>
        <dbReference type="EMBL" id="MBC8208723.1"/>
    </source>
</evidence>
<dbReference type="EMBL" id="JACNLK010000051">
    <property type="protein sequence ID" value="MBC8208723.1"/>
    <property type="molecule type" value="Genomic_DNA"/>
</dbReference>
<dbReference type="InterPro" id="IPR046345">
    <property type="entry name" value="TraB_PrgY-like"/>
</dbReference>
<organism evidence="2 3">
    <name type="scientific">Candidatus Desulfatifera sulfidica</name>
    <dbReference type="NCBI Taxonomy" id="2841691"/>
    <lineage>
        <taxon>Bacteria</taxon>
        <taxon>Pseudomonadati</taxon>
        <taxon>Thermodesulfobacteriota</taxon>
        <taxon>Desulfobulbia</taxon>
        <taxon>Desulfobulbales</taxon>
        <taxon>Desulfobulbaceae</taxon>
        <taxon>Candidatus Desulfatifera</taxon>
    </lineage>
</organism>
<comment type="caution">
    <text evidence="2">The sequence shown here is derived from an EMBL/GenBank/DDBJ whole genome shotgun (WGS) entry which is preliminary data.</text>
</comment>
<dbReference type="AlphaFoldDB" id="A0A8J6N8B4"/>
<dbReference type="NCBIfam" id="TIGR00261">
    <property type="entry name" value="traB"/>
    <property type="match status" value="1"/>
</dbReference>
<gene>
    <name evidence="2" type="ORF">H8E79_06110</name>
</gene>
<dbReference type="Pfam" id="PF01963">
    <property type="entry name" value="TraB_PrgY_gumN"/>
    <property type="match status" value="1"/>
</dbReference>
<proteinExistence type="predicted"/>
<feature type="transmembrane region" description="Helical" evidence="1">
    <location>
        <begin position="313"/>
        <end position="338"/>
    </location>
</feature>
<dbReference type="PANTHER" id="PTHR21530:SF7">
    <property type="entry name" value="TRAB DOMAIN-CONTAINING PROTEIN"/>
    <property type="match status" value="1"/>
</dbReference>
<accession>A0A8J6N8B4</accession>
<dbReference type="CDD" id="cd14726">
    <property type="entry name" value="TraB_PrgY-like"/>
    <property type="match status" value="1"/>
</dbReference>
<reference evidence="2 3" key="1">
    <citation type="submission" date="2020-08" db="EMBL/GenBank/DDBJ databases">
        <title>Bridging the membrane lipid divide: bacteria of the FCB group superphylum have the potential to synthesize archaeal ether lipids.</title>
        <authorList>
            <person name="Villanueva L."/>
            <person name="Von Meijenfeldt F.A.B."/>
            <person name="Westbye A.B."/>
            <person name="Yadav S."/>
            <person name="Hopmans E.C."/>
            <person name="Dutilh B.E."/>
            <person name="Sinninghe Damste J.S."/>
        </authorList>
    </citation>
    <scope>NUCLEOTIDE SEQUENCE [LARGE SCALE GENOMIC DNA]</scope>
    <source>
        <strain evidence="2">NIOZ-UU81</strain>
    </source>
</reference>